<sequence length="278" mass="29450">MSGQQHRSRQANRLQTVTDALRGAGRSGLAAYFTAGDPCHDSCLSLLQRLPAAGADVIELGIPFSDPLADGPVLQRANARALRGGQTLRRTLALVRAFRQGDDATPLVLMGYLNPVLRHGVPEFLAEAARAGVDGLILVDLPTEHAETIDAHARKHGIAMIRMSAPTTPDTRLDAIARQASGFIYHIMLAGTTGAALPPEAAIVESLQRIRARTLLPVVAGFGVRTPAQAQAVGRHADLVAVGSRLVEELEHNGVEAALHQVRLLSQALRAGTRQAPA</sequence>
<comment type="subunit">
    <text evidence="3 9">Tetramer of two alpha and two beta chains.</text>
</comment>
<dbReference type="GO" id="GO:0004834">
    <property type="term" value="F:tryptophan synthase activity"/>
    <property type="evidence" value="ECO:0007669"/>
    <property type="project" value="UniProtKB-UniRule"/>
</dbReference>
<dbReference type="InterPro" id="IPR018204">
    <property type="entry name" value="Trp_synthase_alpha_AS"/>
</dbReference>
<evidence type="ECO:0000313" key="13">
    <source>
        <dbReference type="Proteomes" id="UP000078558"/>
    </source>
</evidence>
<dbReference type="InterPro" id="IPR011060">
    <property type="entry name" value="RibuloseP-bd_barrel"/>
</dbReference>
<dbReference type="PROSITE" id="PS00167">
    <property type="entry name" value="TRP_SYNTHASE_ALPHA"/>
    <property type="match status" value="1"/>
</dbReference>
<dbReference type="HAMAP" id="MF_00131">
    <property type="entry name" value="Trp_synth_alpha"/>
    <property type="match status" value="1"/>
</dbReference>
<reference evidence="11 13" key="1">
    <citation type="submission" date="2016-06" db="EMBL/GenBank/DDBJ databases">
        <authorList>
            <person name="Kjaerup R.B."/>
            <person name="Dalgaard T.S."/>
            <person name="Juul-Madsen H.R."/>
        </authorList>
    </citation>
    <scope>NUCLEOTIDE SEQUENCE [LARGE SCALE GENOMIC DNA]</scope>
    <source>
        <strain evidence="11">Orrdi1</strain>
    </source>
</reference>
<evidence type="ECO:0000256" key="7">
    <source>
        <dbReference type="ARBA" id="ARBA00023239"/>
    </source>
</evidence>
<dbReference type="Pfam" id="PF00290">
    <property type="entry name" value="Trp_syntA"/>
    <property type="match status" value="1"/>
</dbReference>
<evidence type="ECO:0000256" key="1">
    <source>
        <dbReference type="ARBA" id="ARBA00003365"/>
    </source>
</evidence>
<comment type="catalytic activity">
    <reaction evidence="8 9">
        <text>(1S,2R)-1-C-(indol-3-yl)glycerol 3-phosphate + L-serine = D-glyceraldehyde 3-phosphate + L-tryptophan + H2O</text>
        <dbReference type="Rhea" id="RHEA:10532"/>
        <dbReference type="ChEBI" id="CHEBI:15377"/>
        <dbReference type="ChEBI" id="CHEBI:33384"/>
        <dbReference type="ChEBI" id="CHEBI:57912"/>
        <dbReference type="ChEBI" id="CHEBI:58866"/>
        <dbReference type="ChEBI" id="CHEBI:59776"/>
        <dbReference type="EC" id="4.2.1.20"/>
    </reaction>
</comment>
<dbReference type="EMBL" id="FLRC01000055">
    <property type="protein sequence ID" value="SBT27730.1"/>
    <property type="molecule type" value="Genomic_DNA"/>
</dbReference>
<dbReference type="UniPathway" id="UPA00035">
    <property type="reaction ID" value="UER00044"/>
</dbReference>
<evidence type="ECO:0000313" key="11">
    <source>
        <dbReference type="EMBL" id="SBT27730.1"/>
    </source>
</evidence>
<keyword evidence="5 9" id="KW-0822">Tryptophan biosynthesis</keyword>
<evidence type="ECO:0000256" key="5">
    <source>
        <dbReference type="ARBA" id="ARBA00022822"/>
    </source>
</evidence>
<dbReference type="EMBL" id="LT907988">
    <property type="protein sequence ID" value="SOE48473.1"/>
    <property type="molecule type" value="Genomic_DNA"/>
</dbReference>
<accession>A0A1C3K897</accession>
<keyword evidence="13" id="KW-1185">Reference proteome</keyword>
<dbReference type="PANTHER" id="PTHR43406:SF1">
    <property type="entry name" value="TRYPTOPHAN SYNTHASE ALPHA CHAIN, CHLOROPLASTIC"/>
    <property type="match status" value="1"/>
</dbReference>
<dbReference type="Gene3D" id="3.20.20.70">
    <property type="entry name" value="Aldolase class I"/>
    <property type="match status" value="1"/>
</dbReference>
<keyword evidence="4 9" id="KW-0028">Amino-acid biosynthesis</keyword>
<protein>
    <recommendedName>
        <fullName evidence="9">Tryptophan synthase alpha chain</fullName>
        <ecNumber evidence="9">4.2.1.20</ecNumber>
    </recommendedName>
</protein>
<evidence type="ECO:0000256" key="2">
    <source>
        <dbReference type="ARBA" id="ARBA00004733"/>
    </source>
</evidence>
<evidence type="ECO:0000256" key="6">
    <source>
        <dbReference type="ARBA" id="ARBA00023141"/>
    </source>
</evidence>
<dbReference type="SUPFAM" id="SSF51366">
    <property type="entry name" value="Ribulose-phoshate binding barrel"/>
    <property type="match status" value="1"/>
</dbReference>
<keyword evidence="6 9" id="KW-0057">Aromatic amino acid biosynthesis</keyword>
<dbReference type="KEGG" id="odi:ODI_R1460"/>
<evidence type="ECO:0000256" key="3">
    <source>
        <dbReference type="ARBA" id="ARBA00011270"/>
    </source>
</evidence>
<dbReference type="CDD" id="cd04724">
    <property type="entry name" value="Tryptophan_synthase_alpha"/>
    <property type="match status" value="1"/>
</dbReference>
<evidence type="ECO:0000256" key="9">
    <source>
        <dbReference type="HAMAP-Rule" id="MF_00131"/>
    </source>
</evidence>
<dbReference type="STRING" id="1851544.ODI_00720"/>
<organism evidence="11 13">
    <name type="scientific">Orrella dioscoreae</name>
    <dbReference type="NCBI Taxonomy" id="1851544"/>
    <lineage>
        <taxon>Bacteria</taxon>
        <taxon>Pseudomonadati</taxon>
        <taxon>Pseudomonadota</taxon>
        <taxon>Betaproteobacteria</taxon>
        <taxon>Burkholderiales</taxon>
        <taxon>Alcaligenaceae</taxon>
        <taxon>Orrella</taxon>
    </lineage>
</organism>
<dbReference type="AlphaFoldDB" id="A0A1C3K897"/>
<comment type="similarity">
    <text evidence="9 10">Belongs to the TrpA family.</text>
</comment>
<reference evidence="12 13" key="2">
    <citation type="submission" date="2017-08" db="EMBL/GenBank/DDBJ databases">
        <authorList>
            <person name="de Groot N.N."/>
        </authorList>
    </citation>
    <scope>NUCLEOTIDE SEQUENCE [LARGE SCALE GENOMIC DNA]</scope>
    <source>
        <strain evidence="12">Orrdi1</strain>
    </source>
</reference>
<dbReference type="EC" id="4.2.1.20" evidence="9"/>
<dbReference type="OrthoDB" id="9804578at2"/>
<dbReference type="InterPro" id="IPR002028">
    <property type="entry name" value="Trp_synthase_suA"/>
</dbReference>
<gene>
    <name evidence="9" type="primary">trpA</name>
    <name evidence="11" type="ORF">ODI_00720</name>
    <name evidence="12" type="ORF">ODI_R1460</name>
</gene>
<dbReference type="RefSeq" id="WP_067759789.1">
    <property type="nucleotide sequence ID" value="NZ_LT907988.1"/>
</dbReference>
<evidence type="ECO:0000313" key="12">
    <source>
        <dbReference type="EMBL" id="SOE48473.1"/>
    </source>
</evidence>
<feature type="active site" description="Proton acceptor" evidence="9">
    <location>
        <position position="70"/>
    </location>
</feature>
<comment type="function">
    <text evidence="1 9">The alpha subunit is responsible for the aldol cleavage of indoleglycerol phosphate to indole and glyceraldehyde 3-phosphate.</text>
</comment>
<dbReference type="GO" id="GO:0005829">
    <property type="term" value="C:cytosol"/>
    <property type="evidence" value="ECO:0007669"/>
    <property type="project" value="TreeGrafter"/>
</dbReference>
<evidence type="ECO:0000256" key="8">
    <source>
        <dbReference type="ARBA" id="ARBA00049047"/>
    </source>
</evidence>
<proteinExistence type="inferred from homology"/>
<dbReference type="PANTHER" id="PTHR43406">
    <property type="entry name" value="TRYPTOPHAN SYNTHASE, ALPHA CHAIN"/>
    <property type="match status" value="1"/>
</dbReference>
<keyword evidence="7 9" id="KW-0456">Lyase</keyword>
<evidence type="ECO:0000256" key="10">
    <source>
        <dbReference type="RuleBase" id="RU003662"/>
    </source>
</evidence>
<dbReference type="FunFam" id="3.20.20.70:FF:000037">
    <property type="entry name" value="Tryptophan synthase alpha chain"/>
    <property type="match status" value="1"/>
</dbReference>
<dbReference type="InterPro" id="IPR013785">
    <property type="entry name" value="Aldolase_TIM"/>
</dbReference>
<dbReference type="NCBIfam" id="TIGR00262">
    <property type="entry name" value="trpA"/>
    <property type="match status" value="1"/>
</dbReference>
<evidence type="ECO:0000256" key="4">
    <source>
        <dbReference type="ARBA" id="ARBA00022605"/>
    </source>
</evidence>
<comment type="pathway">
    <text evidence="2 9">Amino-acid biosynthesis; L-tryptophan biosynthesis; L-tryptophan from chorismate: step 5/5.</text>
</comment>
<dbReference type="Proteomes" id="UP000078558">
    <property type="component" value="Chromosome I"/>
</dbReference>
<feature type="active site" description="Proton acceptor" evidence="9">
    <location>
        <position position="59"/>
    </location>
</feature>
<name>A0A1C3K897_9BURK</name>